<dbReference type="AlphaFoldDB" id="A0AAV8ZLE1"/>
<feature type="region of interest" description="Disordered" evidence="1">
    <location>
        <begin position="38"/>
        <end position="64"/>
    </location>
</feature>
<proteinExistence type="predicted"/>
<reference evidence="2" key="1">
    <citation type="journal article" date="2023" name="Insect Mol. Biol.">
        <title>Genome sequencing provides insights into the evolution of gene families encoding plant cell wall-degrading enzymes in longhorned beetles.</title>
        <authorList>
            <person name="Shin N.R."/>
            <person name="Okamura Y."/>
            <person name="Kirsch R."/>
            <person name="Pauchet Y."/>
        </authorList>
    </citation>
    <scope>NUCLEOTIDE SEQUENCE</scope>
    <source>
        <strain evidence="2">RBIC_L_NR</strain>
    </source>
</reference>
<gene>
    <name evidence="2" type="ORF">NQ314_004558</name>
</gene>
<feature type="compositionally biased region" description="Basic residues" evidence="1">
    <location>
        <begin position="46"/>
        <end position="64"/>
    </location>
</feature>
<sequence>MRFGLLRKLPLEKERLQEDVKKGKARILTDTPEINEIQKDKEKALQRKRKLQMKKNKKSCKKES</sequence>
<evidence type="ECO:0000313" key="3">
    <source>
        <dbReference type="Proteomes" id="UP001162156"/>
    </source>
</evidence>
<evidence type="ECO:0000313" key="2">
    <source>
        <dbReference type="EMBL" id="KAJ8964876.1"/>
    </source>
</evidence>
<dbReference type="EMBL" id="JANEYF010001305">
    <property type="protein sequence ID" value="KAJ8964876.1"/>
    <property type="molecule type" value="Genomic_DNA"/>
</dbReference>
<dbReference type="Proteomes" id="UP001162156">
    <property type="component" value="Unassembled WGS sequence"/>
</dbReference>
<keyword evidence="3" id="KW-1185">Reference proteome</keyword>
<name>A0AAV8ZLE1_9CUCU</name>
<comment type="caution">
    <text evidence="2">The sequence shown here is derived from an EMBL/GenBank/DDBJ whole genome shotgun (WGS) entry which is preliminary data.</text>
</comment>
<accession>A0AAV8ZLE1</accession>
<organism evidence="2 3">
    <name type="scientific">Rhamnusium bicolor</name>
    <dbReference type="NCBI Taxonomy" id="1586634"/>
    <lineage>
        <taxon>Eukaryota</taxon>
        <taxon>Metazoa</taxon>
        <taxon>Ecdysozoa</taxon>
        <taxon>Arthropoda</taxon>
        <taxon>Hexapoda</taxon>
        <taxon>Insecta</taxon>
        <taxon>Pterygota</taxon>
        <taxon>Neoptera</taxon>
        <taxon>Endopterygota</taxon>
        <taxon>Coleoptera</taxon>
        <taxon>Polyphaga</taxon>
        <taxon>Cucujiformia</taxon>
        <taxon>Chrysomeloidea</taxon>
        <taxon>Cerambycidae</taxon>
        <taxon>Lepturinae</taxon>
        <taxon>Rhagiini</taxon>
        <taxon>Rhamnusium</taxon>
    </lineage>
</organism>
<evidence type="ECO:0000256" key="1">
    <source>
        <dbReference type="SAM" id="MobiDB-lite"/>
    </source>
</evidence>
<protein>
    <submittedName>
        <fullName evidence="2">Uncharacterized protein</fullName>
    </submittedName>
</protein>